<organism evidence="3 4">
    <name type="scientific">Christensenella minuta</name>
    <dbReference type="NCBI Taxonomy" id="626937"/>
    <lineage>
        <taxon>Bacteria</taxon>
        <taxon>Bacillati</taxon>
        <taxon>Bacillota</taxon>
        <taxon>Clostridia</taxon>
        <taxon>Christensenellales</taxon>
        <taxon>Christensenellaceae</taxon>
        <taxon>Christensenella</taxon>
    </lineage>
</organism>
<evidence type="ECO:0000313" key="4">
    <source>
        <dbReference type="Proteomes" id="UP000070366"/>
    </source>
</evidence>
<dbReference type="STRING" id="626937.HMPREF3293_01103"/>
<evidence type="ECO:0000313" key="3">
    <source>
        <dbReference type="EMBL" id="KXK66031.1"/>
    </source>
</evidence>
<feature type="transmembrane region" description="Helical" evidence="2">
    <location>
        <begin position="76"/>
        <end position="108"/>
    </location>
</feature>
<keyword evidence="4" id="KW-1185">Reference proteome</keyword>
<gene>
    <name evidence="3" type="ORF">HMPREF3293_01103</name>
</gene>
<dbReference type="EMBL" id="LSZW01000050">
    <property type="protein sequence ID" value="KXK66031.1"/>
    <property type="molecule type" value="Genomic_DNA"/>
</dbReference>
<dbReference type="Proteomes" id="UP000070366">
    <property type="component" value="Unassembled WGS sequence"/>
</dbReference>
<dbReference type="AlphaFoldDB" id="A0A136Q5T2"/>
<name>A0A136Q5T2_9FIRM</name>
<proteinExistence type="predicted"/>
<keyword evidence="2" id="KW-0472">Membrane</keyword>
<feature type="region of interest" description="Disordered" evidence="1">
    <location>
        <begin position="24"/>
        <end position="69"/>
    </location>
</feature>
<accession>A0A136Q5T2</accession>
<sequence>MICEKCHQEYDGNMTACPYCGNASQQPQPEQPQYQQQPQQSYQQQSYQQQSYQQQPPQYQPQYAQQPQGGAKGMSIAAMVCGIIGLVLCWIPFVGLIINAMAIIFYILSRKETPNGMATAGLVCGIIGLVVALIMTILVGVVWSAVTSPWYWY</sequence>
<evidence type="ECO:0008006" key="5">
    <source>
        <dbReference type="Google" id="ProtNLM"/>
    </source>
</evidence>
<feature type="transmembrane region" description="Helical" evidence="2">
    <location>
        <begin position="120"/>
        <end position="146"/>
    </location>
</feature>
<dbReference type="RefSeq" id="WP_066739760.1">
    <property type="nucleotide sequence ID" value="NZ_KQ965516.1"/>
</dbReference>
<reference evidence="3 4" key="1">
    <citation type="submission" date="2016-02" db="EMBL/GenBank/DDBJ databases">
        <authorList>
            <person name="Wen L."/>
            <person name="He K."/>
            <person name="Yang H."/>
        </authorList>
    </citation>
    <scope>NUCLEOTIDE SEQUENCE [LARGE SCALE GENOMIC DNA]</scope>
    <source>
        <strain evidence="3 4">DSM 22607</strain>
    </source>
</reference>
<evidence type="ECO:0000256" key="2">
    <source>
        <dbReference type="SAM" id="Phobius"/>
    </source>
</evidence>
<comment type="caution">
    <text evidence="3">The sequence shown here is derived from an EMBL/GenBank/DDBJ whole genome shotgun (WGS) entry which is preliminary data.</text>
</comment>
<keyword evidence="2" id="KW-0812">Transmembrane</keyword>
<evidence type="ECO:0000256" key="1">
    <source>
        <dbReference type="SAM" id="MobiDB-lite"/>
    </source>
</evidence>
<protein>
    <recommendedName>
        <fullName evidence="5">DUF4190 domain-containing protein</fullName>
    </recommendedName>
</protein>
<keyword evidence="2" id="KW-1133">Transmembrane helix</keyword>
<feature type="compositionally biased region" description="Low complexity" evidence="1">
    <location>
        <begin position="24"/>
        <end position="68"/>
    </location>
</feature>